<dbReference type="EMBL" id="JAADYS010001408">
    <property type="protein sequence ID" value="KAF4463200.1"/>
    <property type="molecule type" value="Genomic_DNA"/>
</dbReference>
<dbReference type="Pfam" id="PF06985">
    <property type="entry name" value="HET"/>
    <property type="match status" value="1"/>
</dbReference>
<dbReference type="InterPro" id="IPR036770">
    <property type="entry name" value="Ankyrin_rpt-contain_sf"/>
</dbReference>
<protein>
    <submittedName>
        <fullName evidence="3">Heterokaryon incompatibility</fullName>
    </submittedName>
</protein>
<dbReference type="SMART" id="SM00248">
    <property type="entry name" value="ANK"/>
    <property type="match status" value="3"/>
</dbReference>
<dbReference type="Gene3D" id="1.25.40.20">
    <property type="entry name" value="Ankyrin repeat-containing domain"/>
    <property type="match status" value="2"/>
</dbReference>
<organism evidence="3 4">
    <name type="scientific">Fusarium albosuccineum</name>
    <dbReference type="NCBI Taxonomy" id="1237068"/>
    <lineage>
        <taxon>Eukaryota</taxon>
        <taxon>Fungi</taxon>
        <taxon>Dikarya</taxon>
        <taxon>Ascomycota</taxon>
        <taxon>Pezizomycotina</taxon>
        <taxon>Sordariomycetes</taxon>
        <taxon>Hypocreomycetidae</taxon>
        <taxon>Hypocreales</taxon>
        <taxon>Nectriaceae</taxon>
        <taxon>Fusarium</taxon>
        <taxon>Fusarium decemcellulare species complex</taxon>
    </lineage>
</organism>
<sequence>MWDEVSYEYRGPKIQAERKPLVIVKKTLDAKGSTGRDLARAEPSHGQSSHAESEYGWFFHRYNSERQFKVDDPSEAESLREALDAGLDPNILLQPEDIINPFRDGGGFSHLFPIGVRNAWPHWNTPLHRALFNHDYESACLLLERGADINVRNSLGNTAIHEAIQSFREWDKNIPFLISRGADLDAATVGRTVLDHTDKRTRQISSQGGLTPLHMTFMTGSTSNMITLIKAGASINMPSAHGWSIFDLVLLDQQWPMLTALFACGARPSMPQTPRDSFDDMPENISQLAKRLLCETSTRGVFPPLECLPIYHYILSMKPCQDTLISAQSNSCLIKNLVHTFIDILRNLALRPLLPALNSFCSRCLEFQQPTELSCRDNNGASYSPLKADIRSLRASARTGCAMCGMFVDALDKDFSQFTAHDPLVLTVHRETFGRITKLKLKVLSPGKQSLNNENDIEIHDIQGTGSSNALNTARYWLQTCKSCPQHVSCQEAMSSETPVLPTRVIDVGDETSHPFLFEPQGLRASYCALSYCWGKTRTIKTTKSTITKHKNSIRLHKLPATIRDAVLVTRSLGMRYLWVDALCIIQDDANDWAQEAARMQFVYANADLTISSLVSSNSADGLFRPRRVRWPKPVPVPALRVEKLARRQDAGQAKSPTMFALVPTWLGIEAPRRGTVHSRGWTLQEQMLSHRILYFGDGMLHWECLSLYATEATPIKYMGCHAKEMPLEVLGPSHTTWQARQQRLALRGLSLDPSPESELGTVVGTESASQPGSASRRRIFRLWQELLTEYTTYRQLTNSSDRLQAFLGISSFIAPQLGCTFVSGVWDGDWFAESLCWDVHVPTHYYEDSDSEKPGYLPKYMPVPKVRTSASPSWSWVSVIGAPISYRLIQHPDKDKASLIQSLSFNNIQALTPKSHMARSIELRGTVGRVDKTPHGLPMEDRWITDILFDCVNEITQSSGPRSRKILQMIKGVIKGKTYQKEHDKPSDPVIWYLDILGQGQSGRSTSHRYPDWQFGMASAPQSKIQLLLIKVTTMSNGQNLFKRIGIRTVKANWGRYVRDQGGEYKHFAGPDPDEKEMVLTII</sequence>
<accession>A0A8H4P8I0</accession>
<keyword evidence="1" id="KW-0040">ANK repeat</keyword>
<feature type="domain" description="Heterokaryon incompatibility" evidence="2">
    <location>
        <begin position="527"/>
        <end position="686"/>
    </location>
</feature>
<proteinExistence type="predicted"/>
<evidence type="ECO:0000313" key="3">
    <source>
        <dbReference type="EMBL" id="KAF4463200.1"/>
    </source>
</evidence>
<feature type="repeat" description="ANK" evidence="1">
    <location>
        <begin position="122"/>
        <end position="154"/>
    </location>
</feature>
<dbReference type="InterPro" id="IPR010730">
    <property type="entry name" value="HET"/>
</dbReference>
<name>A0A8H4P8I0_9HYPO</name>
<dbReference type="SUPFAM" id="SSF48403">
    <property type="entry name" value="Ankyrin repeat"/>
    <property type="match status" value="1"/>
</dbReference>
<dbReference type="PANTHER" id="PTHR33112">
    <property type="entry name" value="DOMAIN PROTEIN, PUTATIVE-RELATED"/>
    <property type="match status" value="1"/>
</dbReference>
<dbReference type="PANTHER" id="PTHR33112:SF16">
    <property type="entry name" value="HETEROKARYON INCOMPATIBILITY DOMAIN-CONTAINING PROTEIN"/>
    <property type="match status" value="1"/>
</dbReference>
<feature type="repeat" description="ANK" evidence="1">
    <location>
        <begin position="208"/>
        <end position="240"/>
    </location>
</feature>
<dbReference type="InterPro" id="IPR002110">
    <property type="entry name" value="Ankyrin_rpt"/>
</dbReference>
<dbReference type="Pfam" id="PF00023">
    <property type="entry name" value="Ank"/>
    <property type="match status" value="1"/>
</dbReference>
<gene>
    <name evidence="3" type="ORF">FALBO_9990</name>
</gene>
<dbReference type="OrthoDB" id="426293at2759"/>
<dbReference type="AlphaFoldDB" id="A0A8H4P8I0"/>
<keyword evidence="4" id="KW-1185">Reference proteome</keyword>
<dbReference type="PROSITE" id="PS50088">
    <property type="entry name" value="ANK_REPEAT"/>
    <property type="match status" value="2"/>
</dbReference>
<comment type="caution">
    <text evidence="3">The sequence shown here is derived from an EMBL/GenBank/DDBJ whole genome shotgun (WGS) entry which is preliminary data.</text>
</comment>
<dbReference type="Proteomes" id="UP000554235">
    <property type="component" value="Unassembled WGS sequence"/>
</dbReference>
<dbReference type="PROSITE" id="PS50297">
    <property type="entry name" value="ANK_REP_REGION"/>
    <property type="match status" value="2"/>
</dbReference>
<evidence type="ECO:0000259" key="2">
    <source>
        <dbReference type="Pfam" id="PF06985"/>
    </source>
</evidence>
<reference evidence="3 4" key="1">
    <citation type="submission" date="2020-01" db="EMBL/GenBank/DDBJ databases">
        <title>Identification and distribution of gene clusters putatively required for synthesis of sphingolipid metabolism inhibitors in phylogenetically diverse species of the filamentous fungus Fusarium.</title>
        <authorList>
            <person name="Kim H.-S."/>
            <person name="Busman M."/>
            <person name="Brown D.W."/>
            <person name="Divon H."/>
            <person name="Uhlig S."/>
            <person name="Proctor R.H."/>
        </authorList>
    </citation>
    <scope>NUCLEOTIDE SEQUENCE [LARGE SCALE GENOMIC DNA]</scope>
    <source>
        <strain evidence="3 4">NRRL 20459</strain>
    </source>
</reference>
<evidence type="ECO:0000313" key="4">
    <source>
        <dbReference type="Proteomes" id="UP000554235"/>
    </source>
</evidence>
<evidence type="ECO:0000256" key="1">
    <source>
        <dbReference type="PROSITE-ProRule" id="PRU00023"/>
    </source>
</evidence>